<dbReference type="InterPro" id="IPR028087">
    <property type="entry name" value="Tad_N"/>
</dbReference>
<reference evidence="2 3" key="1">
    <citation type="submission" date="2018-11" db="EMBL/GenBank/DDBJ databases">
        <title>Sequencing the genomes of 1000 actinobacteria strains.</title>
        <authorList>
            <person name="Klenk H.-P."/>
        </authorList>
    </citation>
    <scope>NUCLEOTIDE SEQUENCE [LARGE SCALE GENOMIC DNA]</scope>
    <source>
        <strain evidence="2 3">DSM 44231</strain>
    </source>
</reference>
<evidence type="ECO:0000313" key="2">
    <source>
        <dbReference type="EMBL" id="ROP37309.1"/>
    </source>
</evidence>
<sequence length="163" mass="17236">MIRRGQRTRPSWWTRRRRWWRTQRRTWWRADDGRVTAFVVVLTIGILALAGLALDGGLALSAKVKANGQAEAAARAGAQAIDLAAYRNSGVLHLAPVQAVADAHSYLATVGASGTVTVSGDTVTVTITASQNTQLLGMVGISSLTVHGTGSAHPQRGVVDADP</sequence>
<evidence type="ECO:0000313" key="3">
    <source>
        <dbReference type="Proteomes" id="UP000268727"/>
    </source>
</evidence>
<organism evidence="2 3">
    <name type="scientific">Saccharothrix texasensis</name>
    <dbReference type="NCBI Taxonomy" id="103734"/>
    <lineage>
        <taxon>Bacteria</taxon>
        <taxon>Bacillati</taxon>
        <taxon>Actinomycetota</taxon>
        <taxon>Actinomycetes</taxon>
        <taxon>Pseudonocardiales</taxon>
        <taxon>Pseudonocardiaceae</taxon>
        <taxon>Saccharothrix</taxon>
    </lineage>
</organism>
<name>A0A3N1H461_9PSEU</name>
<proteinExistence type="predicted"/>
<evidence type="ECO:0000259" key="1">
    <source>
        <dbReference type="Pfam" id="PF13400"/>
    </source>
</evidence>
<dbReference type="EMBL" id="RJKM01000001">
    <property type="protein sequence ID" value="ROP37309.1"/>
    <property type="molecule type" value="Genomic_DNA"/>
</dbReference>
<keyword evidence="3" id="KW-1185">Reference proteome</keyword>
<feature type="domain" description="Putative Flp pilus-assembly TadG-like N-terminal" evidence="1">
    <location>
        <begin position="33"/>
        <end position="80"/>
    </location>
</feature>
<gene>
    <name evidence="2" type="ORF">EDD40_2614</name>
</gene>
<dbReference type="AlphaFoldDB" id="A0A3N1H461"/>
<dbReference type="Proteomes" id="UP000268727">
    <property type="component" value="Unassembled WGS sequence"/>
</dbReference>
<protein>
    <submittedName>
        <fullName evidence="2">Putative Flp pilus-assembly TadE/G-like protein</fullName>
    </submittedName>
</protein>
<dbReference type="Pfam" id="PF13400">
    <property type="entry name" value="Tad"/>
    <property type="match status" value="1"/>
</dbReference>
<comment type="caution">
    <text evidence="2">The sequence shown here is derived from an EMBL/GenBank/DDBJ whole genome shotgun (WGS) entry which is preliminary data.</text>
</comment>
<accession>A0A3N1H461</accession>